<reference evidence="3" key="1">
    <citation type="submission" date="2023-03" db="EMBL/GenBank/DDBJ databases">
        <title>Massive genome expansion in bonnet fungi (Mycena s.s.) driven by repeated elements and novel gene families across ecological guilds.</title>
        <authorList>
            <consortium name="Lawrence Berkeley National Laboratory"/>
            <person name="Harder C.B."/>
            <person name="Miyauchi S."/>
            <person name="Viragh M."/>
            <person name="Kuo A."/>
            <person name="Thoen E."/>
            <person name="Andreopoulos B."/>
            <person name="Lu D."/>
            <person name="Skrede I."/>
            <person name="Drula E."/>
            <person name="Henrissat B."/>
            <person name="Morin E."/>
            <person name="Kohler A."/>
            <person name="Barry K."/>
            <person name="LaButti K."/>
            <person name="Morin E."/>
            <person name="Salamov A."/>
            <person name="Lipzen A."/>
            <person name="Mereny Z."/>
            <person name="Hegedus B."/>
            <person name="Baldrian P."/>
            <person name="Stursova M."/>
            <person name="Weitz H."/>
            <person name="Taylor A."/>
            <person name="Grigoriev I.V."/>
            <person name="Nagy L.G."/>
            <person name="Martin F."/>
            <person name="Kauserud H."/>
        </authorList>
    </citation>
    <scope>NUCLEOTIDE SEQUENCE</scope>
    <source>
        <strain evidence="3">CBHHK002</strain>
    </source>
</reference>
<feature type="region of interest" description="Disordered" evidence="1">
    <location>
        <begin position="228"/>
        <end position="260"/>
    </location>
</feature>
<protein>
    <submittedName>
        <fullName evidence="3">Uncharacterized protein</fullName>
    </submittedName>
</protein>
<name>A0AAD7EM98_9AGAR</name>
<organism evidence="3 4">
    <name type="scientific">Mycena albidolilacea</name>
    <dbReference type="NCBI Taxonomy" id="1033008"/>
    <lineage>
        <taxon>Eukaryota</taxon>
        <taxon>Fungi</taxon>
        <taxon>Dikarya</taxon>
        <taxon>Basidiomycota</taxon>
        <taxon>Agaricomycotina</taxon>
        <taxon>Agaricomycetes</taxon>
        <taxon>Agaricomycetidae</taxon>
        <taxon>Agaricales</taxon>
        <taxon>Marasmiineae</taxon>
        <taxon>Mycenaceae</taxon>
        <taxon>Mycena</taxon>
    </lineage>
</organism>
<keyword evidence="2" id="KW-1133">Transmembrane helix</keyword>
<feature type="region of interest" description="Disordered" evidence="1">
    <location>
        <begin position="340"/>
        <end position="398"/>
    </location>
</feature>
<feature type="compositionally biased region" description="Acidic residues" evidence="1">
    <location>
        <begin position="432"/>
        <end position="443"/>
    </location>
</feature>
<dbReference type="Proteomes" id="UP001218218">
    <property type="component" value="Unassembled WGS sequence"/>
</dbReference>
<gene>
    <name evidence="3" type="ORF">DFH08DRAFT_294742</name>
</gene>
<proteinExistence type="predicted"/>
<feature type="region of interest" description="Disordered" evidence="1">
    <location>
        <begin position="414"/>
        <end position="456"/>
    </location>
</feature>
<evidence type="ECO:0000256" key="1">
    <source>
        <dbReference type="SAM" id="MobiDB-lite"/>
    </source>
</evidence>
<dbReference type="AlphaFoldDB" id="A0AAD7EM98"/>
<dbReference type="EMBL" id="JARIHO010000032">
    <property type="protein sequence ID" value="KAJ7334898.1"/>
    <property type="molecule type" value="Genomic_DNA"/>
</dbReference>
<feature type="transmembrane region" description="Helical" evidence="2">
    <location>
        <begin position="138"/>
        <end position="162"/>
    </location>
</feature>
<keyword evidence="2" id="KW-0812">Transmembrane</keyword>
<evidence type="ECO:0000313" key="4">
    <source>
        <dbReference type="Proteomes" id="UP001218218"/>
    </source>
</evidence>
<sequence length="456" mass="45746">MSASQTSGSASDSAASPSSSAPAVSSAAPPPSSSSDPTSASSVSTSDTASASSVSTPSSSSAPSSSSSVPPTSVPPTSTSSSAALSTSRSVVLSTAPDGNVVTSTFTQISTQTGAAATPSPSEVVRAGSKGFLQNKGAVAAVFTIVGLVAAGIIFMLITGTLRRRRAKRFDREIAEEAKRAPAPVFVDDDDDYNTGYSSAAYAGGGSGGYSDHQHQYGAGEHDQYGGYGAAAGGVPSEGHPTSDAVHSGTGPGGTPSNYMYPSGYSDLGFSDVSSHGTYSQPPMDAYGHHNAHGGAYGAGVGAAGAYEMMGYGHAQQAQVGSDWHAQAGQLQGGYVYPGEQQQQHAQYPPAPTATTTNSSGSDVLGRSKSGARSLVDSYNTPPVSDGASGGKGVQQPQYADGYASQYQTHVVDHDGGAYGGMESHHGHVGDVDDDDASDYGDEGDGRPKVLKVANE</sequence>
<feature type="region of interest" description="Disordered" evidence="1">
    <location>
        <begin position="1"/>
        <end position="87"/>
    </location>
</feature>
<keyword evidence="4" id="KW-1185">Reference proteome</keyword>
<feature type="compositionally biased region" description="Low complexity" evidence="1">
    <location>
        <begin position="341"/>
        <end position="357"/>
    </location>
</feature>
<evidence type="ECO:0000256" key="2">
    <source>
        <dbReference type="SAM" id="Phobius"/>
    </source>
</evidence>
<accession>A0AAD7EM98</accession>
<comment type="caution">
    <text evidence="3">The sequence shown here is derived from an EMBL/GenBank/DDBJ whole genome shotgun (WGS) entry which is preliminary data.</text>
</comment>
<keyword evidence="2" id="KW-0472">Membrane</keyword>
<evidence type="ECO:0000313" key="3">
    <source>
        <dbReference type="EMBL" id="KAJ7334898.1"/>
    </source>
</evidence>